<proteinExistence type="predicted"/>
<evidence type="ECO:0000313" key="1">
    <source>
        <dbReference type="EMBL" id="HEL65508.1"/>
    </source>
</evidence>
<accession>A0A7C2EBS6</accession>
<organism evidence="1">
    <name type="scientific">Ammonifex degensii</name>
    <dbReference type="NCBI Taxonomy" id="42838"/>
    <lineage>
        <taxon>Bacteria</taxon>
        <taxon>Bacillati</taxon>
        <taxon>Bacillota</taxon>
        <taxon>Clostridia</taxon>
        <taxon>Thermoanaerobacterales</taxon>
        <taxon>Thermoanaerobacteraceae</taxon>
        <taxon>Ammonifex</taxon>
    </lineage>
</organism>
<name>A0A7C2EBS6_9THEO</name>
<reference evidence="1" key="1">
    <citation type="journal article" date="2020" name="mSystems">
        <title>Genome- and Community-Level Interaction Insights into Carbon Utilization and Element Cycling Functions of Hydrothermarchaeota in Hydrothermal Sediment.</title>
        <authorList>
            <person name="Zhou Z."/>
            <person name="Liu Y."/>
            <person name="Xu W."/>
            <person name="Pan J."/>
            <person name="Luo Z.H."/>
            <person name="Li M."/>
        </authorList>
    </citation>
    <scope>NUCLEOTIDE SEQUENCE [LARGE SCALE GENOMIC DNA]</scope>
    <source>
        <strain evidence="1">SpSt-300</strain>
    </source>
</reference>
<sequence length="204" mass="23278">MIIFTTAAAGLLLAFGRLSVRLEYQRQGRDDHLFLEVAALWGLFRYRVTVPVLGVRMAAGGIPRVNFEVATGDKREVTETCFTQFMTVFRLLQYFGRLYTRYRQAFLYLWHRLRVRRFAWHTLLGTGDPASTGVTCGLLWSVKGFLAGRIAPRRGTSLRISVKPDFFRPVFGTSLNLTASLALRHLLVAGFYLLRGRGKTRRGW</sequence>
<dbReference type="Pfam" id="PF11167">
    <property type="entry name" value="DUF2953"/>
    <property type="match status" value="1"/>
</dbReference>
<dbReference type="InterPro" id="IPR021338">
    <property type="entry name" value="DUF2953"/>
</dbReference>
<comment type="caution">
    <text evidence="1">The sequence shown here is derived from an EMBL/GenBank/DDBJ whole genome shotgun (WGS) entry which is preliminary data.</text>
</comment>
<protein>
    <submittedName>
        <fullName evidence="1">DUF2953 domain-containing protein</fullName>
    </submittedName>
</protein>
<dbReference type="EMBL" id="DSMU01000150">
    <property type="protein sequence ID" value="HEL65508.1"/>
    <property type="molecule type" value="Genomic_DNA"/>
</dbReference>
<dbReference type="AlphaFoldDB" id="A0A7C2EBS6"/>
<gene>
    <name evidence="1" type="ORF">ENQ34_02355</name>
</gene>